<gene>
    <name evidence="3" type="ORF">CTEN210_15109</name>
</gene>
<evidence type="ECO:0000259" key="2">
    <source>
        <dbReference type="Pfam" id="PF20710"/>
    </source>
</evidence>
<comment type="caution">
    <text evidence="3">The sequence shown here is derived from an EMBL/GenBank/DDBJ whole genome shotgun (WGS) entry which is preliminary data.</text>
</comment>
<feature type="region of interest" description="Disordered" evidence="1">
    <location>
        <begin position="1008"/>
        <end position="1051"/>
    </location>
</feature>
<dbReference type="AlphaFoldDB" id="A0AAD3D6I1"/>
<accession>A0AAD3D6I1</accession>
<proteinExistence type="predicted"/>
<reference evidence="3 4" key="1">
    <citation type="journal article" date="2021" name="Sci. Rep.">
        <title>The genome of the diatom Chaetoceros tenuissimus carries an ancient integrated fragment of an extant virus.</title>
        <authorList>
            <person name="Hongo Y."/>
            <person name="Kimura K."/>
            <person name="Takaki Y."/>
            <person name="Yoshida Y."/>
            <person name="Baba S."/>
            <person name="Kobayashi G."/>
            <person name="Nagasaki K."/>
            <person name="Hano T."/>
            <person name="Tomaru Y."/>
        </authorList>
    </citation>
    <scope>NUCLEOTIDE SEQUENCE [LARGE SCALE GENOMIC DNA]</scope>
    <source>
        <strain evidence="3 4">NIES-3715</strain>
    </source>
</reference>
<dbReference type="InterPro" id="IPR049227">
    <property type="entry name" value="DUF6824"/>
</dbReference>
<organism evidence="3 4">
    <name type="scientific">Chaetoceros tenuissimus</name>
    <dbReference type="NCBI Taxonomy" id="426638"/>
    <lineage>
        <taxon>Eukaryota</taxon>
        <taxon>Sar</taxon>
        <taxon>Stramenopiles</taxon>
        <taxon>Ochrophyta</taxon>
        <taxon>Bacillariophyta</taxon>
        <taxon>Coscinodiscophyceae</taxon>
        <taxon>Chaetocerotophycidae</taxon>
        <taxon>Chaetocerotales</taxon>
        <taxon>Chaetocerotaceae</taxon>
        <taxon>Chaetoceros</taxon>
    </lineage>
</organism>
<dbReference type="Pfam" id="PF20710">
    <property type="entry name" value="DUF6824"/>
    <property type="match status" value="1"/>
</dbReference>
<evidence type="ECO:0000313" key="4">
    <source>
        <dbReference type="Proteomes" id="UP001054902"/>
    </source>
</evidence>
<dbReference type="EMBL" id="BLLK01000062">
    <property type="protein sequence ID" value="GFH58633.1"/>
    <property type="molecule type" value="Genomic_DNA"/>
</dbReference>
<feature type="domain" description="DUF6824" evidence="2">
    <location>
        <begin position="882"/>
        <end position="966"/>
    </location>
</feature>
<evidence type="ECO:0000313" key="3">
    <source>
        <dbReference type="EMBL" id="GFH58633.1"/>
    </source>
</evidence>
<keyword evidence="4" id="KW-1185">Reference proteome</keyword>
<feature type="compositionally biased region" description="Basic and acidic residues" evidence="1">
    <location>
        <begin position="1008"/>
        <end position="1023"/>
    </location>
</feature>
<dbReference type="Proteomes" id="UP001054902">
    <property type="component" value="Unassembled WGS sequence"/>
</dbReference>
<protein>
    <recommendedName>
        <fullName evidence="2">DUF6824 domain-containing protein</fullName>
    </recommendedName>
</protein>
<evidence type="ECO:0000256" key="1">
    <source>
        <dbReference type="SAM" id="MobiDB-lite"/>
    </source>
</evidence>
<sequence length="1051" mass="119994">MIFEEGEELELYCIFTDELTRNATVTESTERFTKIKEFGSDKEEIIMHDRMLSLLQKQFVRKRNANEDSSSKDSKGIYYGGRFWTTKEFEDCPFDEDNPIKTPDDLIRMIKNSACLRNAFYTTRDQREKFEKVKVEGIAGEIYRHIHRVLERDNLLSDKLVKELLADPKQVEKMNEAFLEEGVIGIPPLLIGGDEKKAGINIFAEGSFPLFSKLMDYLKIRTIQELKKWLEAFNDAAFCDVLMILIDRCPFLMDPCIMNSIKNHKDNEKVKALLSIVSAKTEFWNRTVMPETFRVIKDFLHDDSVSAELDFCSDAFPEHFTGFSDMLAKLREVFPIDLYMKINHVCQQLQYRKYGIPITIFNRSFDAMDAFHTLFGEVDTDTSGDEFKVEQLLHTAGVSKRVIDTMELDAIIWTIEYKDNNVEPKPQKRSKGEVIEMVRTSRYPNSAVSDESRAETAEQRYIRYKVTTALNSGKPAYCLAMGRTEEACLQVFEDYPDHKPSGPRTTNTKFDAKTPIFIIEYNDNNVEPKPEETTYGEVIEMVHSSRYQAAATSDKPKTEAEQKRSIQIRVTTALNSGKPAYCLAMGRTEEACLQVFEDYPDHKPSGPRTTNTKFDAKTPIFIIEYNDNNVEPKPEETTYGEVIEMVHSSRYQAAATSDKPKTEAEQKRSIQIRVTSAVNTGKPAYCLAMGRTKEACLQVFEDYPDHYSTSNSDQTLFIIDYKNANQEQEPRPIQTTKRDLMLMLQRSSGDPIGLRQAIYNCRPYKGFAIGFTAEECLNVFKRNRKYKPRSINRRAESDANTFLSLMNFDDVNETEIESSTDNQGNKNLVEIKDDSDIIQNANNRPDESLIENETEIDAECKSSEKRGRKSKMHLIKEINKNDVLCGRGGAVNSHSGNKSFRKLVKELKPEYQAASKKEKSTVAAKVVSTIRKRDPPGRFLKKDEDTGFYTEISNEKAIKKARQAFTEGGTSSQKQICEEIKGGGFPQQPIEDVEVNNEKWTVTIKCNAERKDSPDIEEGKESEENVFIGKKRATDLSGGTEESKKKKIVAV</sequence>
<name>A0AAD3D6I1_9STRA</name>